<reference evidence="1 2" key="1">
    <citation type="submission" date="2019-07" db="EMBL/GenBank/DDBJ databases">
        <authorList>
            <person name="Jastrzebski P J."/>
            <person name="Paukszto L."/>
            <person name="Jastrzebski P J."/>
        </authorList>
    </citation>
    <scope>NUCLEOTIDE SEQUENCE [LARGE SCALE GENOMIC DNA]</scope>
    <source>
        <strain evidence="1 2">WMS-il1</strain>
    </source>
</reference>
<organism evidence="1 2">
    <name type="scientific">Hymenolepis diminuta</name>
    <name type="common">Rat tapeworm</name>
    <dbReference type="NCBI Taxonomy" id="6216"/>
    <lineage>
        <taxon>Eukaryota</taxon>
        <taxon>Metazoa</taxon>
        <taxon>Spiralia</taxon>
        <taxon>Lophotrochozoa</taxon>
        <taxon>Platyhelminthes</taxon>
        <taxon>Cestoda</taxon>
        <taxon>Eucestoda</taxon>
        <taxon>Cyclophyllidea</taxon>
        <taxon>Hymenolepididae</taxon>
        <taxon>Hymenolepis</taxon>
    </lineage>
</organism>
<gene>
    <name evidence="1" type="ORF">WMSIL1_LOCUS67</name>
</gene>
<dbReference type="Proteomes" id="UP000321570">
    <property type="component" value="Unassembled WGS sequence"/>
</dbReference>
<sequence length="104" mass="12024">MPYLHVWCTKCLRLYFNPHNLWHSRNILSNRNYLHPAHTAEVDVSSTMSLQSRLEMGPLDINLDVSGLTTLGINGTPEIQFCSLKSLSSEHFRELPKIFWLVQN</sequence>
<dbReference type="EMBL" id="CABIJS010000003">
    <property type="protein sequence ID" value="VUZ38639.1"/>
    <property type="molecule type" value="Genomic_DNA"/>
</dbReference>
<dbReference type="AlphaFoldDB" id="A0A564XV56"/>
<name>A0A564XV56_HYMDI</name>
<evidence type="ECO:0000313" key="2">
    <source>
        <dbReference type="Proteomes" id="UP000321570"/>
    </source>
</evidence>
<accession>A0A564XV56</accession>
<keyword evidence="2" id="KW-1185">Reference proteome</keyword>
<protein>
    <submittedName>
        <fullName evidence="1">Uncharacterized protein</fullName>
    </submittedName>
</protein>
<proteinExistence type="predicted"/>
<evidence type="ECO:0000313" key="1">
    <source>
        <dbReference type="EMBL" id="VUZ38639.1"/>
    </source>
</evidence>